<sequence length="106" mass="11837">MAWVLLLLAGLEEVIGVTAIKYVDGLKRKWPLIIIIAGFIFSFTCLSFAMEDIPVGVAYAVWTGIGTLGITLVDLIWFRQKYKIAQWIFLAFIIIGILGMRLTTGE</sequence>
<feature type="transmembrane region" description="Helical" evidence="8">
    <location>
        <begin position="32"/>
        <end position="50"/>
    </location>
</feature>
<dbReference type="Gene3D" id="1.10.3730.20">
    <property type="match status" value="1"/>
</dbReference>
<feature type="transmembrane region" description="Helical" evidence="8">
    <location>
        <begin position="57"/>
        <end position="78"/>
    </location>
</feature>
<keyword evidence="2" id="KW-0813">Transport</keyword>
<dbReference type="PANTHER" id="PTHR30561:SF0">
    <property type="entry name" value="GUANIDINIUM EXPORTER"/>
    <property type="match status" value="1"/>
</dbReference>
<protein>
    <submittedName>
        <fullName evidence="9">DMT family transporter</fullName>
    </submittedName>
</protein>
<name>A0ABW2PUF2_9BACL</name>
<feature type="transmembrane region" description="Helical" evidence="8">
    <location>
        <begin position="84"/>
        <end position="103"/>
    </location>
</feature>
<evidence type="ECO:0000256" key="1">
    <source>
        <dbReference type="ARBA" id="ARBA00004651"/>
    </source>
</evidence>
<keyword evidence="3" id="KW-1003">Cell membrane</keyword>
<reference evidence="10" key="1">
    <citation type="journal article" date="2019" name="Int. J. Syst. Evol. Microbiol.">
        <title>The Global Catalogue of Microorganisms (GCM) 10K type strain sequencing project: providing services to taxonomists for standard genome sequencing and annotation.</title>
        <authorList>
            <consortium name="The Broad Institute Genomics Platform"/>
            <consortium name="The Broad Institute Genome Sequencing Center for Infectious Disease"/>
            <person name="Wu L."/>
            <person name="Ma J."/>
        </authorList>
    </citation>
    <scope>NUCLEOTIDE SEQUENCE [LARGE SCALE GENOMIC DNA]</scope>
    <source>
        <strain evidence="10">CGMCC 1.16305</strain>
    </source>
</reference>
<organism evidence="9 10">
    <name type="scientific">Scopulibacillus cellulosilyticus</name>
    <dbReference type="NCBI Taxonomy" id="2665665"/>
    <lineage>
        <taxon>Bacteria</taxon>
        <taxon>Bacillati</taxon>
        <taxon>Bacillota</taxon>
        <taxon>Bacilli</taxon>
        <taxon>Bacillales</taxon>
        <taxon>Sporolactobacillaceae</taxon>
        <taxon>Scopulibacillus</taxon>
    </lineage>
</organism>
<dbReference type="SUPFAM" id="SSF103481">
    <property type="entry name" value="Multidrug resistance efflux transporter EmrE"/>
    <property type="match status" value="1"/>
</dbReference>
<keyword evidence="6 8" id="KW-0472">Membrane</keyword>
<gene>
    <name evidence="9" type="ORF">ACFQRG_04400</name>
</gene>
<evidence type="ECO:0000256" key="6">
    <source>
        <dbReference type="ARBA" id="ARBA00023136"/>
    </source>
</evidence>
<evidence type="ECO:0000313" key="10">
    <source>
        <dbReference type="Proteomes" id="UP001596505"/>
    </source>
</evidence>
<dbReference type="InterPro" id="IPR037185">
    <property type="entry name" value="EmrE-like"/>
</dbReference>
<evidence type="ECO:0000256" key="2">
    <source>
        <dbReference type="ARBA" id="ARBA00022448"/>
    </source>
</evidence>
<dbReference type="InterPro" id="IPR045324">
    <property type="entry name" value="Small_multidrug_res"/>
</dbReference>
<keyword evidence="4 7" id="KW-0812">Transmembrane</keyword>
<proteinExistence type="inferred from homology"/>
<dbReference type="EMBL" id="JBHTCO010000004">
    <property type="protein sequence ID" value="MFC7392215.1"/>
    <property type="molecule type" value="Genomic_DNA"/>
</dbReference>
<comment type="similarity">
    <text evidence="7">Belongs to the drug/metabolite transporter (DMT) superfamily. Small multidrug resistance (SMR) (TC 2.A.7.1) family.</text>
</comment>
<keyword evidence="10" id="KW-1185">Reference proteome</keyword>
<dbReference type="Pfam" id="PF00893">
    <property type="entry name" value="Multi_Drug_Res"/>
    <property type="match status" value="1"/>
</dbReference>
<evidence type="ECO:0000256" key="8">
    <source>
        <dbReference type="SAM" id="Phobius"/>
    </source>
</evidence>
<evidence type="ECO:0000256" key="7">
    <source>
        <dbReference type="RuleBase" id="RU003942"/>
    </source>
</evidence>
<comment type="caution">
    <text evidence="9">The sequence shown here is derived from an EMBL/GenBank/DDBJ whole genome shotgun (WGS) entry which is preliminary data.</text>
</comment>
<evidence type="ECO:0000256" key="4">
    <source>
        <dbReference type="ARBA" id="ARBA00022692"/>
    </source>
</evidence>
<keyword evidence="5 8" id="KW-1133">Transmembrane helix</keyword>
<evidence type="ECO:0000256" key="3">
    <source>
        <dbReference type="ARBA" id="ARBA00022475"/>
    </source>
</evidence>
<comment type="subcellular location">
    <subcellularLocation>
        <location evidence="1 7">Cell membrane</location>
        <topology evidence="1 7">Multi-pass membrane protein</topology>
    </subcellularLocation>
</comment>
<accession>A0ABW2PUF2</accession>
<dbReference type="PANTHER" id="PTHR30561">
    <property type="entry name" value="SMR FAMILY PROTON-DEPENDENT DRUG EFFLUX TRANSPORTER SUGE"/>
    <property type="match status" value="1"/>
</dbReference>
<evidence type="ECO:0000313" key="9">
    <source>
        <dbReference type="EMBL" id="MFC7392215.1"/>
    </source>
</evidence>
<evidence type="ECO:0000256" key="5">
    <source>
        <dbReference type="ARBA" id="ARBA00022989"/>
    </source>
</evidence>
<dbReference type="InterPro" id="IPR000390">
    <property type="entry name" value="Small_drug/metabolite_transptr"/>
</dbReference>
<dbReference type="RefSeq" id="WP_380964079.1">
    <property type="nucleotide sequence ID" value="NZ_JBHTCO010000004.1"/>
</dbReference>
<dbReference type="Proteomes" id="UP001596505">
    <property type="component" value="Unassembled WGS sequence"/>
</dbReference>